<dbReference type="GO" id="GO:0030576">
    <property type="term" value="P:Cajal body organization"/>
    <property type="evidence" value="ECO:0007669"/>
    <property type="project" value="TreeGrafter"/>
</dbReference>
<dbReference type="Pfam" id="PF00400">
    <property type="entry name" value="WD40"/>
    <property type="match status" value="1"/>
</dbReference>
<dbReference type="InterPro" id="IPR036322">
    <property type="entry name" value="WD40_repeat_dom_sf"/>
</dbReference>
<dbReference type="InterPro" id="IPR001680">
    <property type="entry name" value="WD40_rpt"/>
</dbReference>
<dbReference type="SUPFAM" id="SSF50978">
    <property type="entry name" value="WD40 repeat-like"/>
    <property type="match status" value="1"/>
</dbReference>
<keyword evidence="5" id="KW-1185">Reference proteome</keyword>
<dbReference type="PANTHER" id="PTHR13211">
    <property type="entry name" value="TELOMERASE CAJAL BODY PROTEIN 1"/>
    <property type="match status" value="1"/>
</dbReference>
<dbReference type="PANTHER" id="PTHR13211:SF0">
    <property type="entry name" value="TELOMERASE CAJAL BODY PROTEIN 1"/>
    <property type="match status" value="1"/>
</dbReference>
<dbReference type="GO" id="GO:0015030">
    <property type="term" value="C:Cajal body"/>
    <property type="evidence" value="ECO:0007669"/>
    <property type="project" value="TreeGrafter"/>
</dbReference>
<evidence type="ECO:0000256" key="3">
    <source>
        <dbReference type="SAM" id="MobiDB-lite"/>
    </source>
</evidence>
<accession>A0A0L7LG11</accession>
<sequence>MKFTSDGTKLVTGARKDHRLLVWDIRYYRRPLNILSRAVDTNQRVYFDISPCAKYLVTGGTDGLIRVISIHPSRPVIATGSGQLHLKDPLEDPEEPTIELSSSTLDEIEGDGPEHRDMKYSRQAENCL</sequence>
<feature type="compositionally biased region" description="Basic and acidic residues" evidence="3">
    <location>
        <begin position="112"/>
        <end position="122"/>
    </location>
</feature>
<evidence type="ECO:0000313" key="5">
    <source>
        <dbReference type="Proteomes" id="UP000037510"/>
    </source>
</evidence>
<dbReference type="Gene3D" id="2.130.10.10">
    <property type="entry name" value="YVTN repeat-like/Quinoprotein amine dehydrogenase"/>
    <property type="match status" value="1"/>
</dbReference>
<dbReference type="GO" id="GO:0003723">
    <property type="term" value="F:RNA binding"/>
    <property type="evidence" value="ECO:0007669"/>
    <property type="project" value="TreeGrafter"/>
</dbReference>
<dbReference type="InterPro" id="IPR015943">
    <property type="entry name" value="WD40/YVTN_repeat-like_dom_sf"/>
</dbReference>
<evidence type="ECO:0000256" key="2">
    <source>
        <dbReference type="ARBA" id="ARBA00041558"/>
    </source>
</evidence>
<feature type="region of interest" description="Disordered" evidence="3">
    <location>
        <begin position="85"/>
        <end position="128"/>
    </location>
</feature>
<name>A0A0L7LG11_OPEBR</name>
<evidence type="ECO:0000256" key="1">
    <source>
        <dbReference type="ARBA" id="ARBA00038279"/>
    </source>
</evidence>
<dbReference type="STRING" id="104452.A0A0L7LG11"/>
<organism evidence="4 5">
    <name type="scientific">Operophtera brumata</name>
    <name type="common">Winter moth</name>
    <name type="synonym">Phalaena brumata</name>
    <dbReference type="NCBI Taxonomy" id="104452"/>
    <lineage>
        <taxon>Eukaryota</taxon>
        <taxon>Metazoa</taxon>
        <taxon>Ecdysozoa</taxon>
        <taxon>Arthropoda</taxon>
        <taxon>Hexapoda</taxon>
        <taxon>Insecta</taxon>
        <taxon>Pterygota</taxon>
        <taxon>Neoptera</taxon>
        <taxon>Endopterygota</taxon>
        <taxon>Lepidoptera</taxon>
        <taxon>Glossata</taxon>
        <taxon>Ditrysia</taxon>
        <taxon>Geometroidea</taxon>
        <taxon>Geometridae</taxon>
        <taxon>Larentiinae</taxon>
        <taxon>Operophtera</taxon>
    </lineage>
</organism>
<gene>
    <name evidence="4" type="ORF">OBRU01_04819</name>
</gene>
<reference evidence="4 5" key="1">
    <citation type="journal article" date="2015" name="Genome Biol. Evol.">
        <title>The genome of winter moth (Operophtera brumata) provides a genomic perspective on sexual dimorphism and phenology.</title>
        <authorList>
            <person name="Derks M.F."/>
            <person name="Smit S."/>
            <person name="Salis L."/>
            <person name="Schijlen E."/>
            <person name="Bossers A."/>
            <person name="Mateman C."/>
            <person name="Pijl A.S."/>
            <person name="de Ridder D."/>
            <person name="Groenen M.A."/>
            <person name="Visser M.E."/>
            <person name="Megens H.J."/>
        </authorList>
    </citation>
    <scope>NUCLEOTIDE SEQUENCE [LARGE SCALE GENOMIC DNA]</scope>
    <source>
        <strain evidence="4">WM2013NL</strain>
        <tissue evidence="4">Head and thorax</tissue>
    </source>
</reference>
<dbReference type="Proteomes" id="UP000037510">
    <property type="component" value="Unassembled WGS sequence"/>
</dbReference>
<dbReference type="InterPro" id="IPR051150">
    <property type="entry name" value="SWT21/TCAB1_mRNA_Telomere"/>
</dbReference>
<evidence type="ECO:0000313" key="4">
    <source>
        <dbReference type="EMBL" id="KOB74488.1"/>
    </source>
</evidence>
<dbReference type="AlphaFoldDB" id="A0A0L7LG11"/>
<comment type="similarity">
    <text evidence="1">Belongs to the TCAB1 family.</text>
</comment>
<protein>
    <recommendedName>
        <fullName evidence="2">WD repeat-containing protein 79</fullName>
    </recommendedName>
</protein>
<proteinExistence type="inferred from homology"/>
<comment type="caution">
    <text evidence="4">The sequence shown here is derived from an EMBL/GenBank/DDBJ whole genome shotgun (WGS) entry which is preliminary data.</text>
</comment>
<feature type="non-terminal residue" evidence="4">
    <location>
        <position position="128"/>
    </location>
</feature>
<dbReference type="EMBL" id="JTDY01001221">
    <property type="protein sequence ID" value="KOB74488.1"/>
    <property type="molecule type" value="Genomic_DNA"/>
</dbReference>